<dbReference type="EMBL" id="CM001376">
    <property type="protein sequence ID" value="EHM13187.1"/>
    <property type="molecule type" value="Genomic_DNA"/>
</dbReference>
<dbReference type="PANTHER" id="PTHR34352:SF1">
    <property type="entry name" value="PROTEIN YHFA"/>
    <property type="match status" value="1"/>
</dbReference>
<dbReference type="STRING" id="885272.JonanDRAFT_0809"/>
<dbReference type="SUPFAM" id="SSF82784">
    <property type="entry name" value="OsmC-like"/>
    <property type="match status" value="1"/>
</dbReference>
<dbReference type="InterPro" id="IPR036102">
    <property type="entry name" value="OsmC/Ohrsf"/>
</dbReference>
<dbReference type="PANTHER" id="PTHR34352">
    <property type="entry name" value="PROTEIN YHFA"/>
    <property type="match status" value="1"/>
</dbReference>
<dbReference type="Pfam" id="PF02566">
    <property type="entry name" value="OsmC"/>
    <property type="match status" value="1"/>
</dbReference>
<proteinExistence type="predicted"/>
<protein>
    <submittedName>
        <fullName evidence="1">Putative redox protein, regulator of disulfide bond formation</fullName>
    </submittedName>
</protein>
<dbReference type="InterPro" id="IPR003718">
    <property type="entry name" value="OsmC/Ohr_fam"/>
</dbReference>
<dbReference type="HOGENOM" id="CLU_1852518_0_0_0"/>
<reference evidence="1 2" key="1">
    <citation type="submission" date="2011-11" db="EMBL/GenBank/DDBJ databases">
        <title>The Noncontiguous Finished genome of Jonquetella anthropi DSM 22815.</title>
        <authorList>
            <consortium name="US DOE Joint Genome Institute (JGI-PGF)"/>
            <person name="Lucas S."/>
            <person name="Copeland A."/>
            <person name="Lapidus A."/>
            <person name="Glavina del Rio T."/>
            <person name="Dalin E."/>
            <person name="Tice H."/>
            <person name="Bruce D."/>
            <person name="Goodwin L."/>
            <person name="Pitluck S."/>
            <person name="Peters L."/>
            <person name="Mikhailova N."/>
            <person name="Held B."/>
            <person name="Kyrpides N."/>
            <person name="Mavromatis K."/>
            <person name="Ivanova N."/>
            <person name="Markowitz V."/>
            <person name="Cheng J.-F."/>
            <person name="Hugenholtz P."/>
            <person name="Woyke T."/>
            <person name="Wu D."/>
            <person name="Gronow S."/>
            <person name="Wellnitz S."/>
            <person name="Brambilla E."/>
            <person name="Klenk H.-P."/>
            <person name="Eisen J.A."/>
        </authorList>
    </citation>
    <scope>NUCLEOTIDE SEQUENCE [LARGE SCALE GENOMIC DNA]</scope>
    <source>
        <strain evidence="1 2">DSM 22815</strain>
    </source>
</reference>
<name>H0UKH8_9BACT</name>
<dbReference type="Gene3D" id="3.30.300.20">
    <property type="match status" value="1"/>
</dbReference>
<gene>
    <name evidence="1" type="ORF">JonanDRAFT_0809</name>
</gene>
<evidence type="ECO:0000313" key="1">
    <source>
        <dbReference type="EMBL" id="EHM13187.1"/>
    </source>
</evidence>
<keyword evidence="2" id="KW-1185">Reference proteome</keyword>
<sequence length="138" mass="14728">MGMRTFEATASCIDGTNVAYCSEGSKFVLGSKVTDDPAFDMCPVDLLMAAMAGCVAMTIRTLARVQKIEMTDLAVTARGERSDGAKTRALEKVIMTVSLSSSAPKQVIDELVAEAEKTCTVCSTVRCTPAFETRVCLK</sequence>
<dbReference type="AlphaFoldDB" id="H0UKH8"/>
<organism evidence="1 2">
    <name type="scientific">Jonquetella anthropi DSM 22815</name>
    <dbReference type="NCBI Taxonomy" id="885272"/>
    <lineage>
        <taxon>Bacteria</taxon>
        <taxon>Thermotogati</taxon>
        <taxon>Synergistota</taxon>
        <taxon>Synergistia</taxon>
        <taxon>Synergistales</taxon>
        <taxon>Dethiosulfovibrionaceae</taxon>
        <taxon>Jonquetella</taxon>
    </lineage>
</organism>
<dbReference type="InterPro" id="IPR015946">
    <property type="entry name" value="KH_dom-like_a/b"/>
</dbReference>
<dbReference type="Proteomes" id="UP000003806">
    <property type="component" value="Chromosome"/>
</dbReference>
<evidence type="ECO:0000313" key="2">
    <source>
        <dbReference type="Proteomes" id="UP000003806"/>
    </source>
</evidence>
<accession>H0UKH8</accession>